<evidence type="ECO:0000313" key="4">
    <source>
        <dbReference type="Proteomes" id="UP000808349"/>
    </source>
</evidence>
<dbReference type="Proteomes" id="UP000808349">
    <property type="component" value="Unassembled WGS sequence"/>
</dbReference>
<dbReference type="SUPFAM" id="SSF55961">
    <property type="entry name" value="Bet v1-like"/>
    <property type="match status" value="1"/>
</dbReference>
<evidence type="ECO:0000313" key="3">
    <source>
        <dbReference type="EMBL" id="MBK9716108.1"/>
    </source>
</evidence>
<proteinExistence type="inferred from homology"/>
<evidence type="ECO:0000259" key="2">
    <source>
        <dbReference type="Pfam" id="PF08327"/>
    </source>
</evidence>
<dbReference type="Pfam" id="PF08327">
    <property type="entry name" value="AHSA1"/>
    <property type="match status" value="1"/>
</dbReference>
<accession>A0A9D7S6G5</accession>
<comment type="caution">
    <text evidence="3">The sequence shown here is derived from an EMBL/GenBank/DDBJ whole genome shotgun (WGS) entry which is preliminary data.</text>
</comment>
<reference evidence="3 4" key="1">
    <citation type="submission" date="2020-10" db="EMBL/GenBank/DDBJ databases">
        <title>Connecting structure to function with the recovery of over 1000 high-quality activated sludge metagenome-assembled genomes encoding full-length rRNA genes using long-read sequencing.</title>
        <authorList>
            <person name="Singleton C.M."/>
            <person name="Petriglieri F."/>
            <person name="Kristensen J.M."/>
            <person name="Kirkegaard R.H."/>
            <person name="Michaelsen T.Y."/>
            <person name="Andersen M.H."/>
            <person name="Karst S.M."/>
            <person name="Dueholm M.S."/>
            <person name="Nielsen P.H."/>
            <person name="Albertsen M."/>
        </authorList>
    </citation>
    <scope>NUCLEOTIDE SEQUENCE [LARGE SCALE GENOMIC DNA]</scope>
    <source>
        <strain evidence="3">Ribe_18-Q3-R11-54_BAT3C.373</strain>
    </source>
</reference>
<evidence type="ECO:0000256" key="1">
    <source>
        <dbReference type="ARBA" id="ARBA00006817"/>
    </source>
</evidence>
<name>A0A9D7S6G5_9BACT</name>
<dbReference type="EMBL" id="JADKFW010000004">
    <property type="protein sequence ID" value="MBK9716108.1"/>
    <property type="molecule type" value="Genomic_DNA"/>
</dbReference>
<dbReference type="CDD" id="cd07814">
    <property type="entry name" value="SRPBCC_CalC_Aha1-like"/>
    <property type="match status" value="1"/>
</dbReference>
<comment type="similarity">
    <text evidence="1">Belongs to the AHA1 family.</text>
</comment>
<feature type="domain" description="Activator of Hsp90 ATPase homologue 1/2-like C-terminal" evidence="2">
    <location>
        <begin position="26"/>
        <end position="168"/>
    </location>
</feature>
<sequence>MTNQLLFDFKADKTAKKVIITREFDAELTLVWDAFTKQELLDQWTAPAPWVAKTKYMNFEVGGKRFYAMVSPDGIERWSIQRYTSITPKTNFKMYNAFADKDENPELPGSEWDYQFSEQNARTDNHVSRPITKVVITIYNESFERMEKLLEGFQQGYTMTLNMLEHLLTDLSKPQLK</sequence>
<dbReference type="Gene3D" id="3.30.530.20">
    <property type="match status" value="1"/>
</dbReference>
<organism evidence="3 4">
    <name type="scientific">Candidatus Defluviibacterium haderslevense</name>
    <dbReference type="NCBI Taxonomy" id="2981993"/>
    <lineage>
        <taxon>Bacteria</taxon>
        <taxon>Pseudomonadati</taxon>
        <taxon>Bacteroidota</taxon>
        <taxon>Saprospiria</taxon>
        <taxon>Saprospirales</taxon>
        <taxon>Saprospiraceae</taxon>
        <taxon>Candidatus Defluviibacterium</taxon>
    </lineage>
</organism>
<protein>
    <submittedName>
        <fullName evidence="3">SRPBCC domain-containing protein</fullName>
    </submittedName>
</protein>
<dbReference type="AlphaFoldDB" id="A0A9D7S6G5"/>
<dbReference type="InterPro" id="IPR013538">
    <property type="entry name" value="ASHA1/2-like_C"/>
</dbReference>
<dbReference type="InterPro" id="IPR023393">
    <property type="entry name" value="START-like_dom_sf"/>
</dbReference>
<gene>
    <name evidence="3" type="ORF">IPO85_01015</name>
</gene>